<dbReference type="InterPro" id="IPR049177">
    <property type="entry name" value="MgtC_SapB_SrpB_YhiD_N"/>
</dbReference>
<feature type="transmembrane region" description="Helical" evidence="7">
    <location>
        <begin position="83"/>
        <end position="103"/>
    </location>
</feature>
<reference evidence="9 10" key="1">
    <citation type="submission" date="2016-10" db="EMBL/GenBank/DDBJ databases">
        <authorList>
            <person name="de Groot N.N."/>
        </authorList>
    </citation>
    <scope>NUCLEOTIDE SEQUENCE [LARGE SCALE GENOMIC DNA]</scope>
    <source>
        <strain evidence="9 10">CGMCC 1.5012</strain>
    </source>
</reference>
<dbReference type="EMBL" id="FNID01000002">
    <property type="protein sequence ID" value="SDM62257.1"/>
    <property type="molecule type" value="Genomic_DNA"/>
</dbReference>
<comment type="similarity">
    <text evidence="2">Belongs to the MgtC/SapB family.</text>
</comment>
<keyword evidence="6 7" id="KW-0472">Membrane</keyword>
<name>A0A1G9UR31_9FIRM</name>
<gene>
    <name evidence="9" type="ORF">SAMN05192585_10293</name>
</gene>
<keyword evidence="10" id="KW-1185">Reference proteome</keyword>
<keyword evidence="3" id="KW-1003">Cell membrane</keyword>
<feature type="transmembrane region" description="Helical" evidence="7">
    <location>
        <begin position="51"/>
        <end position="71"/>
    </location>
</feature>
<dbReference type="STRING" id="258515.SAMN05192585_10293"/>
<evidence type="ECO:0000256" key="1">
    <source>
        <dbReference type="ARBA" id="ARBA00004651"/>
    </source>
</evidence>
<evidence type="ECO:0000313" key="9">
    <source>
        <dbReference type="EMBL" id="SDM62257.1"/>
    </source>
</evidence>
<feature type="transmembrane region" description="Helical" evidence="7">
    <location>
        <begin position="115"/>
        <end position="148"/>
    </location>
</feature>
<evidence type="ECO:0000256" key="3">
    <source>
        <dbReference type="ARBA" id="ARBA00022475"/>
    </source>
</evidence>
<dbReference type="OrthoDB" id="9811198at2"/>
<dbReference type="PANTHER" id="PTHR33778">
    <property type="entry name" value="PROTEIN MGTC"/>
    <property type="match status" value="1"/>
</dbReference>
<dbReference type="PANTHER" id="PTHR33778:SF1">
    <property type="entry name" value="MAGNESIUM TRANSPORTER YHID-RELATED"/>
    <property type="match status" value="1"/>
</dbReference>
<evidence type="ECO:0000256" key="5">
    <source>
        <dbReference type="ARBA" id="ARBA00022989"/>
    </source>
</evidence>
<dbReference type="GO" id="GO:0005886">
    <property type="term" value="C:plasma membrane"/>
    <property type="evidence" value="ECO:0007669"/>
    <property type="project" value="UniProtKB-SubCell"/>
</dbReference>
<protein>
    <submittedName>
        <fullName evidence="9">Putative Mg2+ transporter-C (MgtC) family protein</fullName>
    </submittedName>
</protein>
<keyword evidence="4 7" id="KW-0812">Transmembrane</keyword>
<dbReference type="PRINTS" id="PR01837">
    <property type="entry name" value="MGTCSAPBPROT"/>
</dbReference>
<feature type="transmembrane region" description="Helical" evidence="7">
    <location>
        <begin position="20"/>
        <end position="39"/>
    </location>
</feature>
<evidence type="ECO:0000256" key="7">
    <source>
        <dbReference type="SAM" id="Phobius"/>
    </source>
</evidence>
<dbReference type="InterPro" id="IPR003416">
    <property type="entry name" value="MgtC/SapB/SrpB/YhiD_fam"/>
</dbReference>
<proteinExistence type="inferred from homology"/>
<evidence type="ECO:0000259" key="8">
    <source>
        <dbReference type="Pfam" id="PF02308"/>
    </source>
</evidence>
<evidence type="ECO:0000256" key="6">
    <source>
        <dbReference type="ARBA" id="ARBA00023136"/>
    </source>
</evidence>
<dbReference type="RefSeq" id="WP_092637608.1">
    <property type="nucleotide sequence ID" value="NZ_FNID01000002.1"/>
</dbReference>
<evidence type="ECO:0000256" key="4">
    <source>
        <dbReference type="ARBA" id="ARBA00022692"/>
    </source>
</evidence>
<comment type="subcellular location">
    <subcellularLocation>
        <location evidence="1">Cell membrane</location>
        <topology evidence="1">Multi-pass membrane protein</topology>
    </subcellularLocation>
</comment>
<dbReference type="Proteomes" id="UP000199182">
    <property type="component" value="Unassembled WGS sequence"/>
</dbReference>
<dbReference type="AlphaFoldDB" id="A0A1G9UR31"/>
<feature type="domain" description="MgtC/SapB/SrpB/YhiD N-terminal" evidence="8">
    <location>
        <begin position="26"/>
        <end position="152"/>
    </location>
</feature>
<evidence type="ECO:0000256" key="2">
    <source>
        <dbReference type="ARBA" id="ARBA00009298"/>
    </source>
</evidence>
<accession>A0A1G9UR31</accession>
<evidence type="ECO:0000313" key="10">
    <source>
        <dbReference type="Proteomes" id="UP000199182"/>
    </source>
</evidence>
<keyword evidence="5 7" id="KW-1133">Transmembrane helix</keyword>
<sequence length="239" mass="26252">MTILDTLNQIASYLKEVNLLSTFVRLFLAVLLGGIIGMERRRKHQAAGFRTHILVCVGSTLAMITNQYIFTYITHGVGDPARIGAQVISGIGFLGAGTILVTGKQQIKGLTTAAGLWASAAMGLAIGIGFYSGALIGCLFIMVVITYLHKFDEVFYKRSHIVNLYIEIDGLPRFKEVLAYLRANHKEVSSVDLVRSKNSDIESMGMFVTISFDAKQDEQGAIENIRALQGVTFVEELNW</sequence>
<dbReference type="Pfam" id="PF02308">
    <property type="entry name" value="MgtC"/>
    <property type="match status" value="1"/>
</dbReference>
<organism evidence="9 10">
    <name type="scientific">Acetanaerobacterium elongatum</name>
    <dbReference type="NCBI Taxonomy" id="258515"/>
    <lineage>
        <taxon>Bacteria</taxon>
        <taxon>Bacillati</taxon>
        <taxon>Bacillota</taxon>
        <taxon>Clostridia</taxon>
        <taxon>Eubacteriales</taxon>
        <taxon>Oscillospiraceae</taxon>
        <taxon>Acetanaerobacterium</taxon>
    </lineage>
</organism>